<dbReference type="InterPro" id="IPR025359">
    <property type="entry name" value="SduA_C"/>
</dbReference>
<evidence type="ECO:0000313" key="2">
    <source>
        <dbReference type="EMBL" id="GJD66245.1"/>
    </source>
</evidence>
<dbReference type="AlphaFoldDB" id="A0AA37HHU9"/>
<comment type="caution">
    <text evidence="2">The sequence shown here is derived from an EMBL/GenBank/DDBJ whole genome shotgun (WGS) entry which is preliminary data.</text>
</comment>
<sequence length="360" mass="40507">MKVNIRKYDPTQRPNLERTVTVVLKDGPKVRRVAKHTVVLNEHTGEFHHDSLTIKTYALNKRTCTLDPGRSVHLDGEELQRLMEFMRSSRGGGLPVKAGGYVVLPTPEMFNDAVTRKLHDLTDAAGAEALAILLRQAAEKPDLLRAVMERAAERGDEFFAEAAAALNLVVYRRAVVQLEDLIESPGAREADFQRLLTANPWMFGSEYSRLLDIRRLTRDEQQDFLFSRTTDGYIEVVEIKTPLGGDALFAYDRSHDTYYPKADLSKVLAQVENYLEKLDRRRDTILADDGVDAHKVRAKAVIGRDGDEHQIRALRRLNGHLHGIEVITFDGLLRIARRVLSYLEDPAEPGGSAPETDSLD</sequence>
<dbReference type="Proteomes" id="UP001055286">
    <property type="component" value="Unassembled WGS sequence"/>
</dbReference>
<evidence type="ECO:0000313" key="3">
    <source>
        <dbReference type="Proteomes" id="UP001055286"/>
    </source>
</evidence>
<accession>A0AA37HHU9</accession>
<organism evidence="2 3">
    <name type="scientific">Methylobacterium frigidaeris</name>
    <dbReference type="NCBI Taxonomy" id="2038277"/>
    <lineage>
        <taxon>Bacteria</taxon>
        <taxon>Pseudomonadati</taxon>
        <taxon>Pseudomonadota</taxon>
        <taxon>Alphaproteobacteria</taxon>
        <taxon>Hyphomicrobiales</taxon>
        <taxon>Methylobacteriaceae</taxon>
        <taxon>Methylobacterium</taxon>
    </lineage>
</organism>
<name>A0AA37HHU9_9HYPH</name>
<proteinExistence type="predicted"/>
<evidence type="ECO:0000259" key="1">
    <source>
        <dbReference type="Pfam" id="PF14082"/>
    </source>
</evidence>
<keyword evidence="3" id="KW-1185">Reference proteome</keyword>
<protein>
    <recommendedName>
        <fullName evidence="1">Shedu protein SduA C-terminal domain-containing protein</fullName>
    </recommendedName>
</protein>
<feature type="domain" description="Shedu protein SduA C-terminal" evidence="1">
    <location>
        <begin position="188"/>
        <end position="333"/>
    </location>
</feature>
<gene>
    <name evidence="2" type="ORF">MPEAHAMD_6442</name>
</gene>
<dbReference type="EMBL" id="BPQJ01000058">
    <property type="protein sequence ID" value="GJD66245.1"/>
    <property type="molecule type" value="Genomic_DNA"/>
</dbReference>
<dbReference type="RefSeq" id="WP_099903938.1">
    <property type="nucleotide sequence ID" value="NZ_BPQJ01000058.1"/>
</dbReference>
<dbReference type="Pfam" id="PF14082">
    <property type="entry name" value="SduA_C"/>
    <property type="match status" value="1"/>
</dbReference>
<reference evidence="2" key="1">
    <citation type="journal article" date="2016" name="Front. Microbiol.">
        <title>Genome Sequence of the Piezophilic, Mesophilic Sulfate-Reducing Bacterium Desulfovibrio indicus J2T.</title>
        <authorList>
            <person name="Cao J."/>
            <person name="Maignien L."/>
            <person name="Shao Z."/>
            <person name="Alain K."/>
            <person name="Jebbar M."/>
        </authorList>
    </citation>
    <scope>NUCLEOTIDE SEQUENCE</scope>
    <source>
        <strain evidence="2">JCM 32048</strain>
    </source>
</reference>
<reference evidence="2" key="2">
    <citation type="submission" date="2021-08" db="EMBL/GenBank/DDBJ databases">
        <authorList>
            <person name="Tani A."/>
            <person name="Ola A."/>
            <person name="Ogura Y."/>
            <person name="Katsura K."/>
            <person name="Hayashi T."/>
        </authorList>
    </citation>
    <scope>NUCLEOTIDE SEQUENCE</scope>
    <source>
        <strain evidence="2">JCM 32048</strain>
    </source>
</reference>